<feature type="compositionally biased region" description="Basic and acidic residues" evidence="1">
    <location>
        <begin position="63"/>
        <end position="73"/>
    </location>
</feature>
<gene>
    <name evidence="2" type="ORF">EZS28_019012</name>
</gene>
<organism evidence="2 3">
    <name type="scientific">Streblomastix strix</name>
    <dbReference type="NCBI Taxonomy" id="222440"/>
    <lineage>
        <taxon>Eukaryota</taxon>
        <taxon>Metamonada</taxon>
        <taxon>Preaxostyla</taxon>
        <taxon>Oxymonadida</taxon>
        <taxon>Streblomastigidae</taxon>
        <taxon>Streblomastix</taxon>
    </lineage>
</organism>
<sequence length="133" mass="15535">MLVENKILMTANPKKKSKNEIDATDMNEQKTYSITIDIEKEQDEIDAIAVDKKEEDDEADAIVTDKQKEKDETNASNNNNLDLEDAEMEMEKEEDEDYFNEFKRGGQLLQIYDLDLLSRLKSKMITENIEYMK</sequence>
<accession>A0A5J4VS66</accession>
<dbReference type="AlphaFoldDB" id="A0A5J4VS66"/>
<feature type="region of interest" description="Disordered" evidence="1">
    <location>
        <begin position="50"/>
        <end position="95"/>
    </location>
</feature>
<feature type="compositionally biased region" description="Acidic residues" evidence="1">
    <location>
        <begin position="82"/>
        <end position="95"/>
    </location>
</feature>
<dbReference type="Proteomes" id="UP000324800">
    <property type="component" value="Unassembled WGS sequence"/>
</dbReference>
<comment type="caution">
    <text evidence="2">The sequence shown here is derived from an EMBL/GenBank/DDBJ whole genome shotgun (WGS) entry which is preliminary data.</text>
</comment>
<feature type="region of interest" description="Disordered" evidence="1">
    <location>
        <begin position="1"/>
        <end position="25"/>
    </location>
</feature>
<protein>
    <submittedName>
        <fullName evidence="2">Uncharacterized protein</fullName>
    </submittedName>
</protein>
<evidence type="ECO:0000256" key="1">
    <source>
        <dbReference type="SAM" id="MobiDB-lite"/>
    </source>
</evidence>
<reference evidence="2 3" key="1">
    <citation type="submission" date="2019-03" db="EMBL/GenBank/DDBJ databases">
        <title>Single cell metagenomics reveals metabolic interactions within the superorganism composed of flagellate Streblomastix strix and complex community of Bacteroidetes bacteria on its surface.</title>
        <authorList>
            <person name="Treitli S.C."/>
            <person name="Kolisko M."/>
            <person name="Husnik F."/>
            <person name="Keeling P."/>
            <person name="Hampl V."/>
        </authorList>
    </citation>
    <scope>NUCLEOTIDE SEQUENCE [LARGE SCALE GENOMIC DNA]</scope>
    <source>
        <strain evidence="2">ST1C</strain>
    </source>
</reference>
<evidence type="ECO:0000313" key="3">
    <source>
        <dbReference type="Proteomes" id="UP000324800"/>
    </source>
</evidence>
<proteinExistence type="predicted"/>
<name>A0A5J4VS66_9EUKA</name>
<evidence type="ECO:0000313" key="2">
    <source>
        <dbReference type="EMBL" id="KAA6385458.1"/>
    </source>
</evidence>
<dbReference type="EMBL" id="SNRW01005257">
    <property type="protein sequence ID" value="KAA6385458.1"/>
    <property type="molecule type" value="Genomic_DNA"/>
</dbReference>